<evidence type="ECO:0000256" key="1">
    <source>
        <dbReference type="ARBA" id="ARBA00022670"/>
    </source>
</evidence>
<name>A0A344TEG7_9BACT</name>
<dbReference type="InterPro" id="IPR001915">
    <property type="entry name" value="Peptidase_M48"/>
</dbReference>
<keyword evidence="10" id="KW-1185">Reference proteome</keyword>
<keyword evidence="3 6" id="KW-0378">Hydrolase</keyword>
<sequence length="262" mass="28169">MGRSRIGGRLLIGLIMAVVALFGYFNKSQVNPITGKTQRVSLTPQEEITLGLQSAPQMAAEFGGLYQDEQVQALVKKVGQGIVQNTEVKDGPYQFDFHVLADAETVNAFAVPGGQIFITMGLLKRLKTEDQLAGVLGHEIGHVVGRHSAQQMAKQELVGGLAGAASVALSDPNSPNGSAYIAQYVANLMNLKYGRDDELESDDFGVKYMIQTGRNPEAMVEVMEILAAAGGPNRPAEFQSTHPSPENRVAKIKAAMAKYRNP</sequence>
<dbReference type="PANTHER" id="PTHR22726:SF1">
    <property type="entry name" value="METALLOENDOPEPTIDASE OMA1, MITOCHONDRIAL"/>
    <property type="match status" value="1"/>
</dbReference>
<dbReference type="OrthoDB" id="9810445at2"/>
<dbReference type="Proteomes" id="UP000251993">
    <property type="component" value="Chromosome"/>
</dbReference>
<gene>
    <name evidence="9" type="ORF">DR864_04455</name>
</gene>
<comment type="cofactor">
    <cofactor evidence="6">
        <name>Zn(2+)</name>
        <dbReference type="ChEBI" id="CHEBI:29105"/>
    </cofactor>
    <text evidence="6">Binds 1 zinc ion per subunit.</text>
</comment>
<evidence type="ECO:0000259" key="8">
    <source>
        <dbReference type="Pfam" id="PF01435"/>
    </source>
</evidence>
<evidence type="ECO:0000313" key="10">
    <source>
        <dbReference type="Proteomes" id="UP000251993"/>
    </source>
</evidence>
<accession>A0A344TEG7</accession>
<dbReference type="GO" id="GO:0046872">
    <property type="term" value="F:metal ion binding"/>
    <property type="evidence" value="ECO:0007669"/>
    <property type="project" value="UniProtKB-KW"/>
</dbReference>
<keyword evidence="7" id="KW-1133">Transmembrane helix</keyword>
<dbReference type="Pfam" id="PF01435">
    <property type="entry name" value="Peptidase_M48"/>
    <property type="match status" value="1"/>
</dbReference>
<feature type="transmembrane region" description="Helical" evidence="7">
    <location>
        <begin position="7"/>
        <end position="25"/>
    </location>
</feature>
<keyword evidence="2" id="KW-0479">Metal-binding</keyword>
<dbReference type="RefSeq" id="WP_114065824.1">
    <property type="nucleotide sequence ID" value="NZ_CP030850.1"/>
</dbReference>
<evidence type="ECO:0000256" key="5">
    <source>
        <dbReference type="ARBA" id="ARBA00023049"/>
    </source>
</evidence>
<proteinExistence type="inferred from homology"/>
<evidence type="ECO:0000256" key="4">
    <source>
        <dbReference type="ARBA" id="ARBA00022833"/>
    </source>
</evidence>
<keyword evidence="1 6" id="KW-0645">Protease</keyword>
<dbReference type="KEGG" id="run:DR864_04455"/>
<protein>
    <submittedName>
        <fullName evidence="9">M48 family peptidase</fullName>
    </submittedName>
</protein>
<reference evidence="9 10" key="1">
    <citation type="submission" date="2018-07" db="EMBL/GenBank/DDBJ databases">
        <title>Genome sequencing of Runella.</title>
        <authorList>
            <person name="Baek M.-G."/>
            <person name="Yi H."/>
        </authorList>
    </citation>
    <scope>NUCLEOTIDE SEQUENCE [LARGE SCALE GENOMIC DNA]</scope>
    <source>
        <strain evidence="9 10">HYN0085</strain>
    </source>
</reference>
<dbReference type="PANTHER" id="PTHR22726">
    <property type="entry name" value="METALLOENDOPEPTIDASE OMA1"/>
    <property type="match status" value="1"/>
</dbReference>
<dbReference type="Gene3D" id="3.30.2010.10">
    <property type="entry name" value="Metalloproteases ('zincins'), catalytic domain"/>
    <property type="match status" value="1"/>
</dbReference>
<dbReference type="AlphaFoldDB" id="A0A344TEG7"/>
<dbReference type="InterPro" id="IPR051156">
    <property type="entry name" value="Mito/Outer_Membr_Metalloprot"/>
</dbReference>
<keyword evidence="5 6" id="KW-0482">Metalloprotease</keyword>
<evidence type="ECO:0000256" key="6">
    <source>
        <dbReference type="RuleBase" id="RU003983"/>
    </source>
</evidence>
<dbReference type="GO" id="GO:0004222">
    <property type="term" value="F:metalloendopeptidase activity"/>
    <property type="evidence" value="ECO:0007669"/>
    <property type="project" value="InterPro"/>
</dbReference>
<evidence type="ECO:0000313" key="9">
    <source>
        <dbReference type="EMBL" id="AXE17038.1"/>
    </source>
</evidence>
<keyword evidence="4 6" id="KW-0862">Zinc</keyword>
<evidence type="ECO:0000256" key="3">
    <source>
        <dbReference type="ARBA" id="ARBA00022801"/>
    </source>
</evidence>
<evidence type="ECO:0000256" key="2">
    <source>
        <dbReference type="ARBA" id="ARBA00022723"/>
    </source>
</evidence>
<keyword evidence="7" id="KW-0472">Membrane</keyword>
<feature type="domain" description="Peptidase M48" evidence="8">
    <location>
        <begin position="71"/>
        <end position="254"/>
    </location>
</feature>
<dbReference type="EMBL" id="CP030850">
    <property type="protein sequence ID" value="AXE17038.1"/>
    <property type="molecule type" value="Genomic_DNA"/>
</dbReference>
<evidence type="ECO:0000256" key="7">
    <source>
        <dbReference type="SAM" id="Phobius"/>
    </source>
</evidence>
<comment type="similarity">
    <text evidence="6">Belongs to the peptidase M48 family.</text>
</comment>
<dbReference type="GO" id="GO:0051603">
    <property type="term" value="P:proteolysis involved in protein catabolic process"/>
    <property type="evidence" value="ECO:0007669"/>
    <property type="project" value="TreeGrafter"/>
</dbReference>
<dbReference type="GO" id="GO:0016020">
    <property type="term" value="C:membrane"/>
    <property type="evidence" value="ECO:0007669"/>
    <property type="project" value="TreeGrafter"/>
</dbReference>
<keyword evidence="7" id="KW-0812">Transmembrane</keyword>
<organism evidence="9 10">
    <name type="scientific">Runella rosea</name>
    <dbReference type="NCBI Taxonomy" id="2259595"/>
    <lineage>
        <taxon>Bacteria</taxon>
        <taxon>Pseudomonadati</taxon>
        <taxon>Bacteroidota</taxon>
        <taxon>Cytophagia</taxon>
        <taxon>Cytophagales</taxon>
        <taxon>Spirosomataceae</taxon>
        <taxon>Runella</taxon>
    </lineage>
</organism>